<dbReference type="GO" id="GO:0009736">
    <property type="term" value="P:cytokinin-activated signaling pathway"/>
    <property type="evidence" value="ECO:0007669"/>
    <property type="project" value="UniProtKB-KW"/>
</dbReference>
<keyword evidence="13 18" id="KW-1133">Transmembrane helix</keyword>
<evidence type="ECO:0000256" key="15">
    <source>
        <dbReference type="ARBA" id="ARBA00023136"/>
    </source>
</evidence>
<name>A0A835F996_9POAL</name>
<evidence type="ECO:0000256" key="13">
    <source>
        <dbReference type="ARBA" id="ARBA00022989"/>
    </source>
</evidence>
<dbReference type="InterPro" id="IPR008271">
    <property type="entry name" value="Ser/Thr_kinase_AS"/>
</dbReference>
<evidence type="ECO:0000256" key="10">
    <source>
        <dbReference type="ARBA" id="ARBA00022777"/>
    </source>
</evidence>
<feature type="domain" description="Protein kinase" evidence="19">
    <location>
        <begin position="588"/>
        <end position="871"/>
    </location>
</feature>
<evidence type="ECO:0000256" key="14">
    <source>
        <dbReference type="ARBA" id="ARBA00023012"/>
    </source>
</evidence>
<comment type="caution">
    <text evidence="21">The sequence shown here is derived from an EMBL/GenBank/DDBJ whole genome shotgun (WGS) entry which is preliminary data.</text>
</comment>
<dbReference type="EMBL" id="JACEFO010001605">
    <property type="protein sequence ID" value="KAF8731703.1"/>
    <property type="molecule type" value="Genomic_DNA"/>
</dbReference>
<dbReference type="GO" id="GO:0012505">
    <property type="term" value="C:endomembrane system"/>
    <property type="evidence" value="ECO:0007669"/>
    <property type="project" value="UniProtKB-SubCell"/>
</dbReference>
<dbReference type="SMART" id="SM00220">
    <property type="entry name" value="S_TKc"/>
    <property type="match status" value="1"/>
</dbReference>
<keyword evidence="15 18" id="KW-0472">Membrane</keyword>
<dbReference type="Gene3D" id="1.10.510.10">
    <property type="entry name" value="Transferase(Phosphotransferase) domain 1"/>
    <property type="match status" value="1"/>
</dbReference>
<evidence type="ECO:0000256" key="16">
    <source>
        <dbReference type="ARBA" id="ARBA00023170"/>
    </source>
</evidence>
<evidence type="ECO:0000256" key="17">
    <source>
        <dbReference type="ARBA" id="ARBA00023180"/>
    </source>
</evidence>
<feature type="transmembrane region" description="Helical" evidence="18">
    <location>
        <begin position="452"/>
        <end position="473"/>
    </location>
</feature>
<dbReference type="Gene3D" id="3.30.200.20">
    <property type="entry name" value="Phosphorylase Kinase, domain 1"/>
    <property type="match status" value="1"/>
</dbReference>
<dbReference type="Gene3D" id="3.30.450.350">
    <property type="entry name" value="CHASE domain"/>
    <property type="match status" value="1"/>
</dbReference>
<dbReference type="FunFam" id="1.10.510.10:FF:000240">
    <property type="entry name" value="Lectin-domain containing receptor kinase A4.3"/>
    <property type="match status" value="1"/>
</dbReference>
<dbReference type="InterPro" id="IPR042240">
    <property type="entry name" value="CHASE_sf"/>
</dbReference>
<evidence type="ECO:0000256" key="12">
    <source>
        <dbReference type="ARBA" id="ARBA00022864"/>
    </source>
</evidence>
<dbReference type="GO" id="GO:0005886">
    <property type="term" value="C:plasma membrane"/>
    <property type="evidence" value="ECO:0007669"/>
    <property type="project" value="UniProtKB-SubCell"/>
</dbReference>
<evidence type="ECO:0000256" key="11">
    <source>
        <dbReference type="ARBA" id="ARBA00022840"/>
    </source>
</evidence>
<dbReference type="InterPro" id="IPR000719">
    <property type="entry name" value="Prot_kinase_dom"/>
</dbReference>
<keyword evidence="12" id="KW-0932">Cytokinin signaling pathway</keyword>
<accession>A0A835F996</accession>
<keyword evidence="8" id="KW-0732">Signal</keyword>
<evidence type="ECO:0008006" key="23">
    <source>
        <dbReference type="Google" id="ProtNLM"/>
    </source>
</evidence>
<feature type="domain" description="CHASE" evidence="20">
    <location>
        <begin position="216"/>
        <end position="365"/>
    </location>
</feature>
<evidence type="ECO:0000256" key="6">
    <source>
        <dbReference type="ARBA" id="ARBA00022679"/>
    </source>
</evidence>
<dbReference type="GO" id="GO:0004673">
    <property type="term" value="F:protein histidine kinase activity"/>
    <property type="evidence" value="ECO:0007669"/>
    <property type="project" value="UniProtKB-ARBA"/>
</dbReference>
<keyword evidence="16" id="KW-0675">Receptor</keyword>
<evidence type="ECO:0000256" key="9">
    <source>
        <dbReference type="ARBA" id="ARBA00022741"/>
    </source>
</evidence>
<keyword evidence="11" id="KW-0067">ATP-binding</keyword>
<evidence type="ECO:0000259" key="20">
    <source>
        <dbReference type="PROSITE" id="PS50839"/>
    </source>
</evidence>
<keyword evidence="5" id="KW-1003">Cell membrane</keyword>
<dbReference type="Pfam" id="PF03924">
    <property type="entry name" value="CHASE"/>
    <property type="match status" value="1"/>
</dbReference>
<reference evidence="21" key="1">
    <citation type="submission" date="2020-07" db="EMBL/GenBank/DDBJ databases">
        <title>Genome sequence and genetic diversity analysis of an under-domesticated orphan crop, white fonio (Digitaria exilis).</title>
        <authorList>
            <person name="Bennetzen J.L."/>
            <person name="Chen S."/>
            <person name="Ma X."/>
            <person name="Wang X."/>
            <person name="Yssel A.E.J."/>
            <person name="Chaluvadi S.R."/>
            <person name="Johnson M."/>
            <person name="Gangashetty P."/>
            <person name="Hamidou F."/>
            <person name="Sanogo M.D."/>
            <person name="Zwaenepoel A."/>
            <person name="Wallace J."/>
            <person name="Van De Peer Y."/>
            <person name="Van Deynze A."/>
        </authorList>
    </citation>
    <scope>NUCLEOTIDE SEQUENCE</scope>
    <source>
        <tissue evidence="21">Leaves</tissue>
    </source>
</reference>
<gene>
    <name evidence="21" type="ORF">HU200_015633</name>
</gene>
<organism evidence="21 22">
    <name type="scientific">Digitaria exilis</name>
    <dbReference type="NCBI Taxonomy" id="1010633"/>
    <lineage>
        <taxon>Eukaryota</taxon>
        <taxon>Viridiplantae</taxon>
        <taxon>Streptophyta</taxon>
        <taxon>Embryophyta</taxon>
        <taxon>Tracheophyta</taxon>
        <taxon>Spermatophyta</taxon>
        <taxon>Magnoliopsida</taxon>
        <taxon>Liliopsida</taxon>
        <taxon>Poales</taxon>
        <taxon>Poaceae</taxon>
        <taxon>PACMAD clade</taxon>
        <taxon>Panicoideae</taxon>
        <taxon>Panicodae</taxon>
        <taxon>Paniceae</taxon>
        <taxon>Anthephorinae</taxon>
        <taxon>Digitaria</taxon>
    </lineage>
</organism>
<protein>
    <recommendedName>
        <fullName evidence="23">Protein kinase domain-containing protein</fullName>
    </recommendedName>
</protein>
<dbReference type="PROSITE" id="PS50839">
    <property type="entry name" value="CHASE"/>
    <property type="match status" value="1"/>
</dbReference>
<dbReference type="PROSITE" id="PS50011">
    <property type="entry name" value="PROTEIN_KINASE_DOM"/>
    <property type="match status" value="1"/>
</dbReference>
<dbReference type="InterPro" id="IPR011009">
    <property type="entry name" value="Kinase-like_dom_sf"/>
</dbReference>
<evidence type="ECO:0000259" key="19">
    <source>
        <dbReference type="PROSITE" id="PS50011"/>
    </source>
</evidence>
<dbReference type="InterPro" id="IPR050528">
    <property type="entry name" value="L-type_Lectin-RKs"/>
</dbReference>
<dbReference type="SMART" id="SM01079">
    <property type="entry name" value="CHASE"/>
    <property type="match status" value="1"/>
</dbReference>
<evidence type="ECO:0000256" key="5">
    <source>
        <dbReference type="ARBA" id="ARBA00022475"/>
    </source>
</evidence>
<dbReference type="PROSITE" id="PS00108">
    <property type="entry name" value="PROTEIN_KINASE_ST"/>
    <property type="match status" value="1"/>
</dbReference>
<keyword evidence="6" id="KW-0808">Transferase</keyword>
<dbReference type="AlphaFoldDB" id="A0A835F996"/>
<dbReference type="GO" id="GO:0000160">
    <property type="term" value="P:phosphorelay signal transduction system"/>
    <property type="evidence" value="ECO:0007669"/>
    <property type="project" value="UniProtKB-KW"/>
</dbReference>
<dbReference type="Pfam" id="PF00069">
    <property type="entry name" value="Pkinase"/>
    <property type="match status" value="1"/>
</dbReference>
<dbReference type="OrthoDB" id="626167at2759"/>
<evidence type="ECO:0000256" key="18">
    <source>
        <dbReference type="SAM" id="Phobius"/>
    </source>
</evidence>
<keyword evidence="7 18" id="KW-0812">Transmembrane</keyword>
<sequence length="919" mass="102653">MWAGVCGAQSLPEELVSTHAGGRHRSSHGLRSRAMASAGIPEGMMTGQGGAGAEGHGGAAVHDDNQYYYYLKSRKVGERWPWMVWVLCCLVFSVWIFSSMSSQAVEMRRDELTSMCEERARMLEDKVKVSMNHLQALAMVFSTLDPSKYPSGKEHITFAIKMAQRTAFEGLAYAGRLSHHDKHELFEGKKKEWSIMTTRHAKMMNSSKPEECACGPITFAEDALMYAISLNNLSGTTEDRENVLRARQSAGKVVLTAPFKLLNHGGIGVLLTYAAYKPELRPNATEQERRQSTVGYMGGIFDIEALADELLQKLAGKQSIMVNVYDSTNRSLLSMYGSNDHTEASGMCHISILNFGDPSRKHEMHCRFKQRPPWPWMAIASSIATIVVSLHVGYTVFHITGNKQIAQVKYGCKESDMKMPLKDGNESIGHDGELMGAGVIPAIDKRLLNKKVWGISLLALVLCIILVVGAFHWPFNHLIGIRRGDGNMILDTFGSRKYQEETTTVIQNGTVMHYLLPAPKARITTVRLGLWIASLSVIVLVLGTAVCLLLWCKCNRQKRLQQKELELLGGMGPRGFELHELESATSNFADDNKLGRGGFGPVYRGYLKDLDLDVAIKVLSEKQSSQEESEQGLREFKAEVKVMTQLRHRNIVKLVGWCDSNKRLLLVYELMTQGSLDKHLYNQERILTWQQRIVLDLGSGLLYLHRDCEKCIVHGDIKPANIMLDGSHNAKLGDFGLAKLVEHGGEPKTTQVVAGTLGYIDPKFINNRWPRTESDVYSFGVVLLEIACGKRPAWRQPNGASSLLAWVHDLYNQGMTLDAADQRLNGEFDPQQMERVIVTGLWCAHQDPIWRPSIVEAMDVLRSVGAELPVLAPVHDLPHIRCMEEQAFADLTAEDRPVRAFTQSTYFTSKDTVYLFAEE</sequence>
<dbReference type="GO" id="GO:0005524">
    <property type="term" value="F:ATP binding"/>
    <property type="evidence" value="ECO:0007669"/>
    <property type="project" value="UniProtKB-KW"/>
</dbReference>
<evidence type="ECO:0000313" key="21">
    <source>
        <dbReference type="EMBL" id="KAF8731703.1"/>
    </source>
</evidence>
<feature type="transmembrane region" description="Helical" evidence="18">
    <location>
        <begin position="374"/>
        <end position="397"/>
    </location>
</feature>
<dbReference type="PANTHER" id="PTHR27007">
    <property type="match status" value="1"/>
</dbReference>
<evidence type="ECO:0000256" key="8">
    <source>
        <dbReference type="ARBA" id="ARBA00022729"/>
    </source>
</evidence>
<comment type="similarity">
    <text evidence="3">In the N-terminal section; belongs to the leguminous lectin family.</text>
</comment>
<evidence type="ECO:0000256" key="4">
    <source>
        <dbReference type="ARBA" id="ARBA00010217"/>
    </source>
</evidence>
<dbReference type="FunFam" id="3.30.200.20:FF:000162">
    <property type="entry name" value="Adenine nucleotide alpha hydrolase-like domain kinase"/>
    <property type="match status" value="1"/>
</dbReference>
<keyword evidence="17" id="KW-0325">Glycoprotein</keyword>
<dbReference type="InterPro" id="IPR006189">
    <property type="entry name" value="CHASE_dom"/>
</dbReference>
<dbReference type="FunFam" id="3.30.450.350:FF:000001">
    <property type="entry name" value="Histidine kinase 4"/>
    <property type="match status" value="1"/>
</dbReference>
<proteinExistence type="inferred from homology"/>
<comment type="similarity">
    <text evidence="4">In the C-terminal section; belongs to the protein kinase superfamily. Ser/Thr protein kinase family.</text>
</comment>
<comment type="subcellular location">
    <subcellularLocation>
        <location evidence="2">Cell membrane</location>
        <topology evidence="2">Single-pass type I membrane protein</topology>
    </subcellularLocation>
    <subcellularLocation>
        <location evidence="1">Endomembrane system</location>
        <topology evidence="1">Multi-pass membrane protein</topology>
    </subcellularLocation>
</comment>
<evidence type="ECO:0000256" key="2">
    <source>
        <dbReference type="ARBA" id="ARBA00004251"/>
    </source>
</evidence>
<dbReference type="Proteomes" id="UP000636709">
    <property type="component" value="Unassembled WGS sequence"/>
</dbReference>
<keyword evidence="14" id="KW-0902">Two-component regulatory system</keyword>
<feature type="transmembrane region" description="Helical" evidence="18">
    <location>
        <begin position="80"/>
        <end position="98"/>
    </location>
</feature>
<dbReference type="SUPFAM" id="SSF56112">
    <property type="entry name" value="Protein kinase-like (PK-like)"/>
    <property type="match status" value="1"/>
</dbReference>
<evidence type="ECO:0000256" key="1">
    <source>
        <dbReference type="ARBA" id="ARBA00004127"/>
    </source>
</evidence>
<evidence type="ECO:0000256" key="3">
    <source>
        <dbReference type="ARBA" id="ARBA00008536"/>
    </source>
</evidence>
<feature type="transmembrane region" description="Helical" evidence="18">
    <location>
        <begin position="528"/>
        <end position="552"/>
    </location>
</feature>
<dbReference type="GO" id="GO:0002229">
    <property type="term" value="P:defense response to oomycetes"/>
    <property type="evidence" value="ECO:0007669"/>
    <property type="project" value="UniProtKB-ARBA"/>
</dbReference>
<keyword evidence="9" id="KW-0547">Nucleotide-binding</keyword>
<evidence type="ECO:0000313" key="22">
    <source>
        <dbReference type="Proteomes" id="UP000636709"/>
    </source>
</evidence>
<dbReference type="Gene3D" id="6.10.250.1190">
    <property type="match status" value="1"/>
</dbReference>
<keyword evidence="10" id="KW-0418">Kinase</keyword>
<keyword evidence="22" id="KW-1185">Reference proteome</keyword>
<evidence type="ECO:0000256" key="7">
    <source>
        <dbReference type="ARBA" id="ARBA00022692"/>
    </source>
</evidence>